<keyword evidence="3" id="KW-0813">Transport</keyword>
<dbReference type="InterPro" id="IPR050510">
    <property type="entry name" value="Cation_transp_ATPase_P-type"/>
</dbReference>
<dbReference type="GO" id="GO:1990573">
    <property type="term" value="P:potassium ion import across plasma membrane"/>
    <property type="evidence" value="ECO:0007669"/>
    <property type="project" value="TreeGrafter"/>
</dbReference>
<dbReference type="InterPro" id="IPR023299">
    <property type="entry name" value="ATPase_P-typ_cyto_dom_N"/>
</dbReference>
<feature type="transmembrane region" description="Helical" evidence="14">
    <location>
        <begin position="199"/>
        <end position="224"/>
    </location>
</feature>
<dbReference type="PANTHER" id="PTHR43294:SF20">
    <property type="entry name" value="P-TYPE ATPASE"/>
    <property type="match status" value="1"/>
</dbReference>
<evidence type="ECO:0000256" key="1">
    <source>
        <dbReference type="ARBA" id="ARBA00004127"/>
    </source>
</evidence>
<evidence type="ECO:0000313" key="15">
    <source>
        <dbReference type="EMBL" id="BAU28734.1"/>
    </source>
</evidence>
<dbReference type="NCBIfam" id="TIGR01494">
    <property type="entry name" value="ATPase_P-type"/>
    <property type="match status" value="2"/>
</dbReference>
<keyword evidence="9" id="KW-1278">Translocase</keyword>
<dbReference type="SUPFAM" id="SSF56784">
    <property type="entry name" value="HAD-like"/>
    <property type="match status" value="1"/>
</dbReference>
<keyword evidence="4" id="KW-0597">Phosphoprotein</keyword>
<dbReference type="InterPro" id="IPR004014">
    <property type="entry name" value="ATPase_P-typ_cation-transptr_N"/>
</dbReference>
<dbReference type="GO" id="GO:0016887">
    <property type="term" value="F:ATP hydrolysis activity"/>
    <property type="evidence" value="ECO:0007669"/>
    <property type="project" value="InterPro"/>
</dbReference>
<dbReference type="Proteomes" id="UP000217696">
    <property type="component" value="Chromosome"/>
</dbReference>
<evidence type="ECO:0000313" key="16">
    <source>
        <dbReference type="Proteomes" id="UP000217696"/>
    </source>
</evidence>
<dbReference type="SFLD" id="SFLDS00003">
    <property type="entry name" value="Haloacid_Dehalogenase"/>
    <property type="match status" value="1"/>
</dbReference>
<keyword evidence="12 14" id="KW-0472">Membrane</keyword>
<evidence type="ECO:0000256" key="9">
    <source>
        <dbReference type="ARBA" id="ARBA00022967"/>
    </source>
</evidence>
<dbReference type="GO" id="GO:0012505">
    <property type="term" value="C:endomembrane system"/>
    <property type="evidence" value="ECO:0007669"/>
    <property type="project" value="UniProtKB-SubCell"/>
</dbReference>
<feature type="transmembrane region" description="Helical" evidence="14">
    <location>
        <begin position="1447"/>
        <end position="1469"/>
    </location>
</feature>
<keyword evidence="7" id="KW-0067">ATP-binding</keyword>
<feature type="transmembrane region" description="Helical" evidence="14">
    <location>
        <begin position="160"/>
        <end position="179"/>
    </location>
</feature>
<evidence type="ECO:0000256" key="12">
    <source>
        <dbReference type="ARBA" id="ARBA00023136"/>
    </source>
</evidence>
<comment type="subcellular location">
    <subcellularLocation>
        <location evidence="1">Endomembrane system</location>
        <topology evidence="1">Multi-pass membrane protein</topology>
    </subcellularLocation>
</comment>
<dbReference type="Pfam" id="PF00689">
    <property type="entry name" value="Cation_ATPase_C"/>
    <property type="match status" value="1"/>
</dbReference>
<dbReference type="GO" id="GO:0006883">
    <property type="term" value="P:intracellular sodium ion homeostasis"/>
    <property type="evidence" value="ECO:0007669"/>
    <property type="project" value="TreeGrafter"/>
</dbReference>
<dbReference type="SMART" id="SM00831">
    <property type="entry name" value="Cation_ATPase_N"/>
    <property type="match status" value="1"/>
</dbReference>
<dbReference type="InterPro" id="IPR018303">
    <property type="entry name" value="ATPase_P-typ_P_site"/>
</dbReference>
<evidence type="ECO:0000256" key="13">
    <source>
        <dbReference type="SAM" id="MobiDB-lite"/>
    </source>
</evidence>
<evidence type="ECO:0000256" key="2">
    <source>
        <dbReference type="ARBA" id="ARBA00005675"/>
    </source>
</evidence>
<keyword evidence="10 14" id="KW-1133">Transmembrane helix</keyword>
<sequence length="1518" mass="165516">MACITFKERFIRSLPGRLRIEVYGLKGDAAFARKIETFFHINIEHMNVSACPFTGRVLLQYDAAKVSAHTLCRLLQQLEEEQYVDRHSKFEEGPDKQTVLETASAAVLTADAPEQISEHFRAMPVDKREPEDKPPIILTASVAGLGVLGVKQLLMGRSQLARSAGLFSAAGILSIVSGYPILKKGFGRFSREGRVNEDLVLGAAALGLALVRENLLVLAGISAIRFLQWQRTKHLGQETDSAQYVSSQTKAYASRATKLGFGLAGAAFFLTRNPLYTLGILLAANPQPCLVAEEHAWKAQELKAKEDGVTLPENITLCELAEVQELVVEDTSLLFNGEEKALYWSSSESEDVIWPLAANMVEKTEHPLKKLIQTKAETFRKTKHTPQHLEETEDGLAGKLNRQTVLFGTKRWMQKHNITTHEYELEAKRCEKNGGQAYFLSKQGKCLGVLLYTPPFSPKKAAMYVKQFVEQYPHVQVQFLEDSIGILRKTNPEEQTFTRMAQESFSSEREKNKPYLIITNNPSFEKVACGHLHIKELKHLSKNYAYAKHAEHVTGQHRKWTALWNVAGTGLMVTGRLFAPLVNLIADALKLLWITRATRHSKQENSAHTAGKEGAKPQIEKRGGTSWHSMGEEDVLSGLHTDQHIGLEEQKIAGIRAKAGLNQLLPAEKSSWIMRFTRQFKEFTTLVLLGTATLSIFSGDIFDGVAMSAVLVANAIISTLQEQKAEKVVDELNEFQPPMCKVIRSGTECELSSVDLVPGDVVVLEAGDCVPADIRIISHWNLEVNEAALTGESMAVKKSAGTVAIDTALAERTNMVYMGTNITRGKAMGIVVETGMNTEIGYLTSLLKDEEAVTPLQEKVTSISKKFVKGAFAAGILVLGVGLLRGNTIGQMIPTSVALIASAIPEGLPVTITIALSAGMRRMSKRNAIMRKLSALEALGRVSVICSDKTGTLTKNEMTVTRMATVHEVWQASGEGYDPSGEIIDCVGEPLVVDKDIAQILHIGVLCNNSTLTQEDGSWTMKGDPTEGALLTLSAKGGVYKEQLAHWQRKREIPFDSYHGTMSVICHEEGKENECFLMSKGSVEATLKRCVSYQYQGVTYPLTDEIRASILQQNESFAADALRVLGFAYRPLNEGEACESAADEQMIYVGMVGMIDPAKPEAAIAIEEAIRLGVKPVMITGDHPITAMAIGKQLGIYRDGDRVLTGGDVDRMSEAELVAVVPNVSIFARVSPEHKLRIVKAYQYTEQLVAMTGDGVNDAPAIKKADVGIAMGRTGTEVTKQSADMVLKEDHFGSIVDGVKEGRTIIGNIRKAIGCLLTGNLAEVIVSSAAVLAGMPIPLVPIQILLMNLLTDALPAAVLAVNPGNKELTTEKQDIVDRSLYKKVIIRGSILGLGSLGLFATSLAAGASLPVARTMAFATLVAGQLSQTFSWRQEKGQRFSEWTRDKFFVGALGVSWLALFSVIYVPGLARIFHTAPLQLHHLLQVLLVGSSVSLVSKPLLSGLGASSHILSRPVVQAA</sequence>
<evidence type="ECO:0000256" key="4">
    <source>
        <dbReference type="ARBA" id="ARBA00022553"/>
    </source>
</evidence>
<evidence type="ECO:0000256" key="11">
    <source>
        <dbReference type="ARBA" id="ARBA00023065"/>
    </source>
</evidence>
<keyword evidence="15" id="KW-0378">Hydrolase</keyword>
<dbReference type="SFLD" id="SFLDF00027">
    <property type="entry name" value="p-type_atpase"/>
    <property type="match status" value="1"/>
</dbReference>
<dbReference type="InterPro" id="IPR023214">
    <property type="entry name" value="HAD_sf"/>
</dbReference>
<feature type="compositionally biased region" description="Basic and acidic residues" evidence="13">
    <location>
        <begin position="602"/>
        <end position="623"/>
    </location>
</feature>
<evidence type="ECO:0000256" key="7">
    <source>
        <dbReference type="ARBA" id="ARBA00022840"/>
    </source>
</evidence>
<feature type="transmembrane region" description="Helical" evidence="14">
    <location>
        <begin position="1384"/>
        <end position="1404"/>
    </location>
</feature>
<proteinExistence type="inferred from homology"/>
<dbReference type="KEGG" id="asoc:CB4_02909"/>
<dbReference type="Pfam" id="PF13246">
    <property type="entry name" value="Cation_ATPase"/>
    <property type="match status" value="1"/>
</dbReference>
<keyword evidence="6" id="KW-0547">Nucleotide-binding</keyword>
<dbReference type="Gene3D" id="2.70.150.10">
    <property type="entry name" value="Calcium-transporting ATPase, cytoplasmic transduction domain A"/>
    <property type="match status" value="1"/>
</dbReference>
<dbReference type="GO" id="GO:0005524">
    <property type="term" value="F:ATP binding"/>
    <property type="evidence" value="ECO:0007669"/>
    <property type="project" value="UniProtKB-KW"/>
</dbReference>
<organism evidence="15 16">
    <name type="scientific">Aneurinibacillus soli</name>
    <dbReference type="NCBI Taxonomy" id="1500254"/>
    <lineage>
        <taxon>Bacteria</taxon>
        <taxon>Bacillati</taxon>
        <taxon>Bacillota</taxon>
        <taxon>Bacilli</taxon>
        <taxon>Bacillales</taxon>
        <taxon>Paenibacillaceae</taxon>
        <taxon>Aneurinibacillus group</taxon>
        <taxon>Aneurinibacillus</taxon>
    </lineage>
</organism>
<dbReference type="InterPro" id="IPR006068">
    <property type="entry name" value="ATPase_P-typ_cation-transptr_C"/>
</dbReference>
<dbReference type="Pfam" id="PF00122">
    <property type="entry name" value="E1-E2_ATPase"/>
    <property type="match status" value="1"/>
</dbReference>
<dbReference type="GO" id="GO:0036376">
    <property type="term" value="P:sodium ion export across plasma membrane"/>
    <property type="evidence" value="ECO:0007669"/>
    <property type="project" value="TreeGrafter"/>
</dbReference>
<keyword evidence="8" id="KW-0460">Magnesium</keyword>
<accession>A0A0U5BKM4</accession>
<evidence type="ECO:0000256" key="14">
    <source>
        <dbReference type="SAM" id="Phobius"/>
    </source>
</evidence>
<dbReference type="PROSITE" id="PS00154">
    <property type="entry name" value="ATPASE_E1_E2"/>
    <property type="match status" value="1"/>
</dbReference>
<dbReference type="InterPro" id="IPR059000">
    <property type="entry name" value="ATPase_P-type_domA"/>
</dbReference>
<evidence type="ECO:0000256" key="5">
    <source>
        <dbReference type="ARBA" id="ARBA00022692"/>
    </source>
</evidence>
<keyword evidence="16" id="KW-1185">Reference proteome</keyword>
<dbReference type="FunFam" id="2.70.150.10:FF:000160">
    <property type="entry name" value="Sarcoplasmic/endoplasmic reticulum calcium ATPase 1"/>
    <property type="match status" value="1"/>
</dbReference>
<dbReference type="InterPro" id="IPR008250">
    <property type="entry name" value="ATPase_P-typ_transduc_dom_A_sf"/>
</dbReference>
<dbReference type="GO" id="GO:0005886">
    <property type="term" value="C:plasma membrane"/>
    <property type="evidence" value="ECO:0007669"/>
    <property type="project" value="TreeGrafter"/>
</dbReference>
<name>A0A0U5BKM4_9BACL</name>
<dbReference type="InterPro" id="IPR001757">
    <property type="entry name" value="P_typ_ATPase"/>
</dbReference>
<feature type="region of interest" description="Disordered" evidence="13">
    <location>
        <begin position="602"/>
        <end position="627"/>
    </location>
</feature>
<dbReference type="SUPFAM" id="SSF81653">
    <property type="entry name" value="Calcium ATPase, transduction domain A"/>
    <property type="match status" value="1"/>
</dbReference>
<dbReference type="InterPro" id="IPR023298">
    <property type="entry name" value="ATPase_P-typ_TM_dom_sf"/>
</dbReference>
<dbReference type="GO" id="GO:0005391">
    <property type="term" value="F:P-type sodium:potassium-exchanging transporter activity"/>
    <property type="evidence" value="ECO:0007669"/>
    <property type="project" value="TreeGrafter"/>
</dbReference>
<dbReference type="RefSeq" id="WP_096466455.1">
    <property type="nucleotide sequence ID" value="NZ_AP017312.1"/>
</dbReference>
<dbReference type="PRINTS" id="PR00120">
    <property type="entry name" value="HATPASE"/>
</dbReference>
<dbReference type="PANTHER" id="PTHR43294">
    <property type="entry name" value="SODIUM/POTASSIUM-TRANSPORTING ATPASE SUBUNIT ALPHA"/>
    <property type="match status" value="1"/>
</dbReference>
<dbReference type="Gene3D" id="3.40.50.1000">
    <property type="entry name" value="HAD superfamily/HAD-like"/>
    <property type="match status" value="1"/>
</dbReference>
<dbReference type="EMBL" id="AP017312">
    <property type="protein sequence ID" value="BAU28734.1"/>
    <property type="molecule type" value="Genomic_DNA"/>
</dbReference>
<dbReference type="SUPFAM" id="SSF81660">
    <property type="entry name" value="Metal cation-transporting ATPase, ATP-binding domain N"/>
    <property type="match status" value="2"/>
</dbReference>
<dbReference type="Gene3D" id="3.40.1110.10">
    <property type="entry name" value="Calcium-transporting ATPase, cytoplasmic domain N"/>
    <property type="match status" value="2"/>
</dbReference>
<dbReference type="SFLD" id="SFLDG00002">
    <property type="entry name" value="C1.7:_P-type_atpase_like"/>
    <property type="match status" value="1"/>
</dbReference>
<dbReference type="OrthoDB" id="9760364at2"/>
<dbReference type="PRINTS" id="PR00119">
    <property type="entry name" value="CATATPASE"/>
</dbReference>
<dbReference type="Pfam" id="PF00690">
    <property type="entry name" value="Cation_ATPase_N"/>
    <property type="match status" value="1"/>
</dbReference>
<dbReference type="InterPro" id="IPR036412">
    <property type="entry name" value="HAD-like_sf"/>
</dbReference>
<comment type="similarity">
    <text evidence="2">Belongs to the cation transport ATPase (P-type) (TC 3.A.3) family. Type IIA subfamily.</text>
</comment>
<reference evidence="15 16" key="1">
    <citation type="submission" date="2015-12" db="EMBL/GenBank/DDBJ databases">
        <title>Genome sequence of Aneurinibacillus soli.</title>
        <authorList>
            <person name="Lee J.S."/>
            <person name="Lee K.C."/>
            <person name="Kim K.K."/>
            <person name="Lee B.W."/>
        </authorList>
    </citation>
    <scope>NUCLEOTIDE SEQUENCE [LARGE SCALE GENOMIC DNA]</scope>
    <source>
        <strain evidence="15 16">CB4</strain>
    </source>
</reference>
<dbReference type="SUPFAM" id="SSF81665">
    <property type="entry name" value="Calcium ATPase, transmembrane domain M"/>
    <property type="match status" value="1"/>
</dbReference>
<keyword evidence="11" id="KW-0406">Ion transport</keyword>
<keyword evidence="5 14" id="KW-0812">Transmembrane</keyword>
<evidence type="ECO:0000256" key="8">
    <source>
        <dbReference type="ARBA" id="ARBA00022842"/>
    </source>
</evidence>
<gene>
    <name evidence="15" type="primary">yloB_2</name>
    <name evidence="15" type="ORF">CB4_02909</name>
</gene>
<protein>
    <submittedName>
        <fullName evidence="15">Calcium-transporting ATPase</fullName>
        <ecNumber evidence="15">3.6.3.8</ecNumber>
    </submittedName>
</protein>
<dbReference type="Gene3D" id="1.20.1110.10">
    <property type="entry name" value="Calcium-transporting ATPase, transmembrane domain"/>
    <property type="match status" value="1"/>
</dbReference>
<evidence type="ECO:0000256" key="3">
    <source>
        <dbReference type="ARBA" id="ARBA00022448"/>
    </source>
</evidence>
<dbReference type="InterPro" id="IPR044492">
    <property type="entry name" value="P_typ_ATPase_HD_dom"/>
</dbReference>
<dbReference type="GO" id="GO:1902600">
    <property type="term" value="P:proton transmembrane transport"/>
    <property type="evidence" value="ECO:0007669"/>
    <property type="project" value="TreeGrafter"/>
</dbReference>
<dbReference type="GO" id="GO:0030007">
    <property type="term" value="P:intracellular potassium ion homeostasis"/>
    <property type="evidence" value="ECO:0007669"/>
    <property type="project" value="TreeGrafter"/>
</dbReference>
<evidence type="ECO:0000256" key="10">
    <source>
        <dbReference type="ARBA" id="ARBA00022989"/>
    </source>
</evidence>
<dbReference type="EC" id="3.6.3.8" evidence="15"/>
<evidence type="ECO:0000256" key="6">
    <source>
        <dbReference type="ARBA" id="ARBA00022741"/>
    </source>
</evidence>
<dbReference type="Pfam" id="PF08282">
    <property type="entry name" value="Hydrolase_3"/>
    <property type="match status" value="1"/>
</dbReference>